<evidence type="ECO:0000256" key="1">
    <source>
        <dbReference type="SAM" id="Phobius"/>
    </source>
</evidence>
<dbReference type="EMBL" id="FWWU01000008">
    <property type="protein sequence ID" value="SMB86193.1"/>
    <property type="molecule type" value="Genomic_DNA"/>
</dbReference>
<feature type="transmembrane region" description="Helical" evidence="1">
    <location>
        <begin position="40"/>
        <end position="59"/>
    </location>
</feature>
<evidence type="ECO:0000313" key="2">
    <source>
        <dbReference type="EMBL" id="SMB86193.1"/>
    </source>
</evidence>
<dbReference type="OrthoDB" id="66003at2"/>
<accession>A0A1W1UYL9</accession>
<dbReference type="AlphaFoldDB" id="A0A1W1UYL9"/>
<feature type="transmembrane region" description="Helical" evidence="1">
    <location>
        <begin position="160"/>
        <end position="178"/>
    </location>
</feature>
<keyword evidence="1" id="KW-0812">Transmembrane</keyword>
<gene>
    <name evidence="2" type="ORF">SAMN00790413_03724</name>
</gene>
<proteinExistence type="predicted"/>
<name>A0A1W1UYL9_9DEIO</name>
<protein>
    <recommendedName>
        <fullName evidence="4">DUF998 domain-containing protein</fullName>
    </recommendedName>
</protein>
<dbReference type="RefSeq" id="WP_084047607.1">
    <property type="nucleotide sequence ID" value="NZ_FWWU01000008.1"/>
</dbReference>
<feature type="transmembrane region" description="Helical" evidence="1">
    <location>
        <begin position="108"/>
        <end position="127"/>
    </location>
</feature>
<reference evidence="2 3" key="1">
    <citation type="submission" date="2017-04" db="EMBL/GenBank/DDBJ databases">
        <authorList>
            <person name="Afonso C.L."/>
            <person name="Miller P.J."/>
            <person name="Scott M.A."/>
            <person name="Spackman E."/>
            <person name="Goraichik I."/>
            <person name="Dimitrov K.M."/>
            <person name="Suarez D.L."/>
            <person name="Swayne D.E."/>
        </authorList>
    </citation>
    <scope>NUCLEOTIDE SEQUENCE [LARGE SCALE GENOMIC DNA]</scope>
    <source>
        <strain evidence="2 3">KR-140</strain>
    </source>
</reference>
<feature type="transmembrane region" description="Helical" evidence="1">
    <location>
        <begin position="136"/>
        <end position="154"/>
    </location>
</feature>
<keyword evidence="1" id="KW-1133">Transmembrane helix</keyword>
<feature type="transmembrane region" description="Helical" evidence="1">
    <location>
        <begin position="71"/>
        <end position="88"/>
    </location>
</feature>
<sequence>MTATTLRTLGLITLLTAPAMSLEAARHGFQKVANEHTDPLGALLYGLFSLGWLCGVLGLRHLRATGTGWAGRWLLNLLSVTVTLAILQTPMDLLRVPTGHPLYVVTDIAWPLSMLLTLLVGIAALFARQLCGWTRFVPLFMGAFIPIMVLQGTLGWTVPYLFDVHTVLAWGLLGVTLIRAARVRSLRSPDVTFMA</sequence>
<keyword evidence="1" id="KW-0472">Membrane</keyword>
<keyword evidence="3" id="KW-1185">Reference proteome</keyword>
<dbReference type="Proteomes" id="UP000192582">
    <property type="component" value="Unassembled WGS sequence"/>
</dbReference>
<evidence type="ECO:0000313" key="3">
    <source>
        <dbReference type="Proteomes" id="UP000192582"/>
    </source>
</evidence>
<organism evidence="2 3">
    <name type="scientific">Deinococcus hopiensis KR-140</name>
    <dbReference type="NCBI Taxonomy" id="695939"/>
    <lineage>
        <taxon>Bacteria</taxon>
        <taxon>Thermotogati</taxon>
        <taxon>Deinococcota</taxon>
        <taxon>Deinococci</taxon>
        <taxon>Deinococcales</taxon>
        <taxon>Deinococcaceae</taxon>
        <taxon>Deinococcus</taxon>
    </lineage>
</organism>
<evidence type="ECO:0008006" key="4">
    <source>
        <dbReference type="Google" id="ProtNLM"/>
    </source>
</evidence>